<keyword evidence="3" id="KW-1185">Reference proteome</keyword>
<name>A0A183GJ22_HELPZ</name>
<accession>A0A3P8DJ50</accession>
<reference evidence="4" key="2">
    <citation type="submission" date="2019-09" db="UniProtKB">
        <authorList>
            <consortium name="WormBaseParasite"/>
        </authorList>
    </citation>
    <scope>IDENTIFICATION</scope>
</reference>
<dbReference type="AlphaFoldDB" id="A0A183GJ22"/>
<accession>A0A183GJ22</accession>
<dbReference type="OrthoDB" id="5909010at2759"/>
<dbReference type="EMBL" id="UZAH01034214">
    <property type="protein sequence ID" value="VDP33918.1"/>
    <property type="molecule type" value="Genomic_DNA"/>
</dbReference>
<organism evidence="3 4">
    <name type="scientific">Heligmosomoides polygyrus</name>
    <name type="common">Parasitic roundworm</name>
    <dbReference type="NCBI Taxonomy" id="6339"/>
    <lineage>
        <taxon>Eukaryota</taxon>
        <taxon>Metazoa</taxon>
        <taxon>Ecdysozoa</taxon>
        <taxon>Nematoda</taxon>
        <taxon>Chromadorea</taxon>
        <taxon>Rhabditida</taxon>
        <taxon>Rhabditina</taxon>
        <taxon>Rhabditomorpha</taxon>
        <taxon>Strongyloidea</taxon>
        <taxon>Heligmosomidae</taxon>
        <taxon>Heligmosomoides</taxon>
    </lineage>
</organism>
<sequence length="164" mass="18704">MGTDVLELRQTSRHVVCLCANVFSKELNCSKYGFEVEVNFNIFHSERHLENADQVVLVHGAIVRCVFYGEKGRHHPDNCPYVRTVEARQKICLRCLGFYNTNYCQTECSYCRSTRHNAAVCLLPEERQKIAAKIGELSSSDAEYRDERDGRREPGKTAARGSLI</sequence>
<feature type="region of interest" description="Disordered" evidence="1">
    <location>
        <begin position="140"/>
        <end position="164"/>
    </location>
</feature>
<reference evidence="2 3" key="1">
    <citation type="submission" date="2018-11" db="EMBL/GenBank/DDBJ databases">
        <authorList>
            <consortium name="Pathogen Informatics"/>
        </authorList>
    </citation>
    <scope>NUCLEOTIDE SEQUENCE [LARGE SCALE GENOMIC DNA]</scope>
</reference>
<dbReference type="Proteomes" id="UP000050761">
    <property type="component" value="Unassembled WGS sequence"/>
</dbReference>
<protein>
    <submittedName>
        <fullName evidence="4">Phorbol-ester/DAG-type domain-containing protein</fullName>
    </submittedName>
</protein>
<evidence type="ECO:0000256" key="1">
    <source>
        <dbReference type="SAM" id="MobiDB-lite"/>
    </source>
</evidence>
<proteinExistence type="predicted"/>
<evidence type="ECO:0000313" key="3">
    <source>
        <dbReference type="Proteomes" id="UP000050761"/>
    </source>
</evidence>
<evidence type="ECO:0000313" key="4">
    <source>
        <dbReference type="WBParaSite" id="HPBE_0002265501-mRNA-1"/>
    </source>
</evidence>
<dbReference type="WBParaSite" id="HPBE_0002265501-mRNA-1">
    <property type="protein sequence ID" value="HPBE_0002265501-mRNA-1"/>
    <property type="gene ID" value="HPBE_0002265501"/>
</dbReference>
<gene>
    <name evidence="2" type="ORF">HPBE_LOCUS22654</name>
</gene>
<evidence type="ECO:0000313" key="2">
    <source>
        <dbReference type="EMBL" id="VDP33918.1"/>
    </source>
</evidence>
<feature type="compositionally biased region" description="Basic and acidic residues" evidence="1">
    <location>
        <begin position="142"/>
        <end position="155"/>
    </location>
</feature>